<accession>A0AAE3ZNW3</accession>
<dbReference type="Proteomes" id="UP001183629">
    <property type="component" value="Unassembled WGS sequence"/>
</dbReference>
<dbReference type="EMBL" id="JAVDYC010000001">
    <property type="protein sequence ID" value="MDR7323403.1"/>
    <property type="molecule type" value="Genomic_DNA"/>
</dbReference>
<proteinExistence type="predicted"/>
<protein>
    <submittedName>
        <fullName evidence="1">Uncharacterized protein</fullName>
    </submittedName>
</protein>
<dbReference type="RefSeq" id="WP_310415229.1">
    <property type="nucleotide sequence ID" value="NZ_JAVDYC010000001.1"/>
</dbReference>
<evidence type="ECO:0000313" key="1">
    <source>
        <dbReference type="EMBL" id="MDR7323403.1"/>
    </source>
</evidence>
<evidence type="ECO:0000313" key="2">
    <source>
        <dbReference type="Proteomes" id="UP001183629"/>
    </source>
</evidence>
<gene>
    <name evidence="1" type="ORF">J2S44_003653</name>
</gene>
<comment type="caution">
    <text evidence="1">The sequence shown here is derived from an EMBL/GenBank/DDBJ whole genome shotgun (WGS) entry which is preliminary data.</text>
</comment>
<organism evidence="1 2">
    <name type="scientific">Catenuloplanes niger</name>
    <dbReference type="NCBI Taxonomy" id="587534"/>
    <lineage>
        <taxon>Bacteria</taxon>
        <taxon>Bacillati</taxon>
        <taxon>Actinomycetota</taxon>
        <taxon>Actinomycetes</taxon>
        <taxon>Micromonosporales</taxon>
        <taxon>Micromonosporaceae</taxon>
        <taxon>Catenuloplanes</taxon>
    </lineage>
</organism>
<name>A0AAE3ZNW3_9ACTN</name>
<sequence length="127" mass="14111">MDEVETVVARATDTYSAALQEAGFLLNFDEDSSGFEIEYREDGDGGWDLVIEVGHHHFSPGGGLVRELVLIFNTGEECWHRIRTYADTEQDRGEARELDAGLQTPGDAVVAYIRADNLCTRTECLDV</sequence>
<keyword evidence="2" id="KW-1185">Reference proteome</keyword>
<dbReference type="AlphaFoldDB" id="A0AAE3ZNW3"/>
<reference evidence="1 2" key="1">
    <citation type="submission" date="2023-07" db="EMBL/GenBank/DDBJ databases">
        <title>Sequencing the genomes of 1000 actinobacteria strains.</title>
        <authorList>
            <person name="Klenk H.-P."/>
        </authorList>
    </citation>
    <scope>NUCLEOTIDE SEQUENCE [LARGE SCALE GENOMIC DNA]</scope>
    <source>
        <strain evidence="1 2">DSM 44711</strain>
    </source>
</reference>